<accession>A0A2P2NJ57</accession>
<sequence>MSSWFLRSRRNSWHLRNSLSWNAKTFATRLLTLFKRPDSQEVYTDSLSTKVS</sequence>
<reference evidence="1" key="1">
    <citation type="submission" date="2018-02" db="EMBL/GenBank/DDBJ databases">
        <title>Rhizophora mucronata_Transcriptome.</title>
        <authorList>
            <person name="Meera S.P."/>
            <person name="Sreeshan A."/>
            <person name="Augustine A."/>
        </authorList>
    </citation>
    <scope>NUCLEOTIDE SEQUENCE</scope>
    <source>
        <tissue evidence="1">Leaf</tissue>
    </source>
</reference>
<evidence type="ECO:0000313" key="1">
    <source>
        <dbReference type="EMBL" id="MBX42489.1"/>
    </source>
</evidence>
<dbReference type="EMBL" id="GGEC01062005">
    <property type="protein sequence ID" value="MBX42489.1"/>
    <property type="molecule type" value="Transcribed_RNA"/>
</dbReference>
<protein>
    <submittedName>
        <fullName evidence="1">Uncharacterized protein</fullName>
    </submittedName>
</protein>
<dbReference type="AlphaFoldDB" id="A0A2P2NJ57"/>
<organism evidence="1">
    <name type="scientific">Rhizophora mucronata</name>
    <name type="common">Asiatic mangrove</name>
    <dbReference type="NCBI Taxonomy" id="61149"/>
    <lineage>
        <taxon>Eukaryota</taxon>
        <taxon>Viridiplantae</taxon>
        <taxon>Streptophyta</taxon>
        <taxon>Embryophyta</taxon>
        <taxon>Tracheophyta</taxon>
        <taxon>Spermatophyta</taxon>
        <taxon>Magnoliopsida</taxon>
        <taxon>eudicotyledons</taxon>
        <taxon>Gunneridae</taxon>
        <taxon>Pentapetalae</taxon>
        <taxon>rosids</taxon>
        <taxon>fabids</taxon>
        <taxon>Malpighiales</taxon>
        <taxon>Rhizophoraceae</taxon>
        <taxon>Rhizophora</taxon>
    </lineage>
</organism>
<proteinExistence type="predicted"/>
<name>A0A2P2NJ57_RHIMU</name>